<evidence type="ECO:0000313" key="2">
    <source>
        <dbReference type="Proteomes" id="UP001177260"/>
    </source>
</evidence>
<accession>A0ACC3AZK8</accession>
<proteinExistence type="predicted"/>
<comment type="caution">
    <text evidence="1">The sequence shown here is derived from an EMBL/GenBank/DDBJ whole genome shotgun (WGS) entry which is preliminary data.</text>
</comment>
<name>A0ACC3AZK8_9EURO</name>
<dbReference type="Proteomes" id="UP001177260">
    <property type="component" value="Unassembled WGS sequence"/>
</dbReference>
<reference evidence="1 2" key="1">
    <citation type="journal article" date="2023" name="ACS Omega">
        <title>Identification of the Neoaspergillic Acid Biosynthesis Gene Cluster by Establishing an In Vitro CRISPR-Ribonucleoprotein Genetic System in Aspergillus melleus.</title>
        <authorList>
            <person name="Yuan B."/>
            <person name="Grau M.F."/>
            <person name="Murata R.M."/>
            <person name="Torok T."/>
            <person name="Venkateswaran K."/>
            <person name="Stajich J.E."/>
            <person name="Wang C.C.C."/>
        </authorList>
    </citation>
    <scope>NUCLEOTIDE SEQUENCE [LARGE SCALE GENOMIC DNA]</scope>
    <source>
        <strain evidence="1 2">IMV 1140</strain>
    </source>
</reference>
<gene>
    <name evidence="1" type="ORF">N8T08_006763</name>
</gene>
<dbReference type="EMBL" id="JAOPJF010000040">
    <property type="protein sequence ID" value="KAK1143435.1"/>
    <property type="molecule type" value="Genomic_DNA"/>
</dbReference>
<sequence>MSANPNMVNAKQPVMVTIPADAKIGITGRTNADYHQKVTVKDVTGTAQYVFQGSGEGQALTLHGGSDNSRVSLEPITGGRVRTLAINFEHSSEGPSGTFTDSLALNPTIQTVHDASNNVKNMYWEIASEDNVDMDYNDAIIRIEADFP</sequence>
<organism evidence="1 2">
    <name type="scientific">Aspergillus melleus</name>
    <dbReference type="NCBI Taxonomy" id="138277"/>
    <lineage>
        <taxon>Eukaryota</taxon>
        <taxon>Fungi</taxon>
        <taxon>Dikarya</taxon>
        <taxon>Ascomycota</taxon>
        <taxon>Pezizomycotina</taxon>
        <taxon>Eurotiomycetes</taxon>
        <taxon>Eurotiomycetidae</taxon>
        <taxon>Eurotiales</taxon>
        <taxon>Aspergillaceae</taxon>
        <taxon>Aspergillus</taxon>
        <taxon>Aspergillus subgen. Circumdati</taxon>
    </lineage>
</organism>
<evidence type="ECO:0000313" key="1">
    <source>
        <dbReference type="EMBL" id="KAK1143435.1"/>
    </source>
</evidence>
<protein>
    <submittedName>
        <fullName evidence="1">Uncharacterized protein</fullName>
    </submittedName>
</protein>
<keyword evidence="2" id="KW-1185">Reference proteome</keyword>